<dbReference type="AlphaFoldDB" id="A0AAD5D1D8"/>
<dbReference type="InterPro" id="IPR035595">
    <property type="entry name" value="UDP_glycos_trans_CS"/>
</dbReference>
<dbReference type="PROSITE" id="PS00375">
    <property type="entry name" value="UDPGT"/>
    <property type="match status" value="1"/>
</dbReference>
<gene>
    <name evidence="3" type="ORF">M8C21_023149</name>
</gene>
<name>A0AAD5D1D8_AMBAR</name>
<comment type="caution">
    <text evidence="3">The sequence shown here is derived from an EMBL/GenBank/DDBJ whole genome shotgun (WGS) entry which is preliminary data.</text>
</comment>
<evidence type="ECO:0000256" key="1">
    <source>
        <dbReference type="ARBA" id="ARBA00009995"/>
    </source>
</evidence>
<keyword evidence="2" id="KW-0808">Transferase</keyword>
<comment type="similarity">
    <text evidence="1">Belongs to the UDP-glycosyltransferase family.</text>
</comment>
<dbReference type="InterPro" id="IPR002213">
    <property type="entry name" value="UDP_glucos_trans"/>
</dbReference>
<dbReference type="FunFam" id="3.40.50.2000:FF:000064">
    <property type="entry name" value="Glycosyltransferase"/>
    <property type="match status" value="1"/>
</dbReference>
<dbReference type="EMBL" id="JAMZMK010005717">
    <property type="protein sequence ID" value="KAI7752228.1"/>
    <property type="molecule type" value="Genomic_DNA"/>
</dbReference>
<evidence type="ECO:0000313" key="4">
    <source>
        <dbReference type="Proteomes" id="UP001206925"/>
    </source>
</evidence>
<organism evidence="3 4">
    <name type="scientific">Ambrosia artemisiifolia</name>
    <name type="common">Common ragweed</name>
    <dbReference type="NCBI Taxonomy" id="4212"/>
    <lineage>
        <taxon>Eukaryota</taxon>
        <taxon>Viridiplantae</taxon>
        <taxon>Streptophyta</taxon>
        <taxon>Embryophyta</taxon>
        <taxon>Tracheophyta</taxon>
        <taxon>Spermatophyta</taxon>
        <taxon>Magnoliopsida</taxon>
        <taxon>eudicotyledons</taxon>
        <taxon>Gunneridae</taxon>
        <taxon>Pentapetalae</taxon>
        <taxon>asterids</taxon>
        <taxon>campanulids</taxon>
        <taxon>Asterales</taxon>
        <taxon>Asteraceae</taxon>
        <taxon>Asteroideae</taxon>
        <taxon>Heliantheae alliance</taxon>
        <taxon>Heliantheae</taxon>
        <taxon>Ambrosia</taxon>
    </lineage>
</organism>
<keyword evidence="4" id="KW-1185">Reference proteome</keyword>
<dbReference type="PANTHER" id="PTHR48047:SF150">
    <property type="entry name" value="SOLANIDINE UDP-GLUCOSE GLUCOSYLTRANSFERASE 1"/>
    <property type="match status" value="1"/>
</dbReference>
<accession>A0AAD5D1D8</accession>
<dbReference type="GO" id="GO:0035251">
    <property type="term" value="F:UDP-glucosyltransferase activity"/>
    <property type="evidence" value="ECO:0007669"/>
    <property type="project" value="TreeGrafter"/>
</dbReference>
<dbReference type="Proteomes" id="UP001206925">
    <property type="component" value="Unassembled WGS sequence"/>
</dbReference>
<reference evidence="3" key="1">
    <citation type="submission" date="2022-06" db="EMBL/GenBank/DDBJ databases">
        <title>Uncovering the hologenomic basis of an extraordinary plant invasion.</title>
        <authorList>
            <person name="Bieker V.C."/>
            <person name="Martin M.D."/>
            <person name="Gilbert T."/>
            <person name="Hodgins K."/>
            <person name="Battlay P."/>
            <person name="Petersen B."/>
            <person name="Wilson J."/>
        </authorList>
    </citation>
    <scope>NUCLEOTIDE SEQUENCE</scope>
    <source>
        <strain evidence="3">AA19_3_7</strain>
        <tissue evidence="3">Leaf</tissue>
    </source>
</reference>
<dbReference type="Pfam" id="PF00201">
    <property type="entry name" value="UDPGT"/>
    <property type="match status" value="2"/>
</dbReference>
<dbReference type="CDD" id="cd03784">
    <property type="entry name" value="GT1_Gtf-like"/>
    <property type="match status" value="2"/>
</dbReference>
<dbReference type="SUPFAM" id="SSF53756">
    <property type="entry name" value="UDP-Glycosyltransferase/glycogen phosphorylase"/>
    <property type="match status" value="2"/>
</dbReference>
<dbReference type="FunFam" id="3.40.50.2000:FF:000154">
    <property type="entry name" value="Glycosyltransferase"/>
    <property type="match status" value="1"/>
</dbReference>
<protein>
    <submittedName>
        <fullName evidence="3">Uncharacterized protein</fullName>
    </submittedName>
</protein>
<proteinExistence type="inferred from homology"/>
<dbReference type="PANTHER" id="PTHR48047">
    <property type="entry name" value="GLYCOSYLTRANSFERASE"/>
    <property type="match status" value="1"/>
</dbReference>
<evidence type="ECO:0000313" key="3">
    <source>
        <dbReference type="EMBL" id="KAI7752228.1"/>
    </source>
</evidence>
<sequence length="868" mass="97161">MSSEKHISTMIPTGNNLHVVFLPFFTSSHIIPLVHAARLFATRGVRSTIITTVHNALIFQAQVDRDRVAGHPIAVHTVTFPSSEVGLPEGIESMNMAPTLEIAGAVFRGMMKLQTTIEQVIRGLAPDCIFSDMFFPWTVELADELNIPRLLFYPSCFLYHSISHSLRVYKPHENVNSESESFVVPNLPDEITMKRSQVSEHFKKKTGYGEMLDLIQQSEKRSYGLVHNTFYEIEPAYVDHFKKVKDTKVWHIGPLFQFFVGEGREKGVSDKYGCLSWLDEQKPKSVIFACFGSMVKFPEAQITEIALALEESKRPFIWVVGKTGSEGIGGLPDGFEERVKRENKGLIISGWAPQVEILQHVALGGFLTHCGWNSVLEAVVFGVPLITWPLYAEHFYNEKLVELLGIGVGVGANVWNLSTEISSPIIGKQGIIEAIGVLTGDSVVAKRIRQNSKELAIKTKKVVEEGGSSNNSLTALIEELKQQPSRSLYPRLCPRPHDTSTQLIRDVAPDCIFSDMFITWSVDLAEELNIPRLVFYPNNFIYHAISHSLKVHTSLISSEFLSFVVRDLPDNITMKRSQLSHHFVSKTEMGDWMERVQQSEKRSYGIVHNTFYEIEPAYADHVKKIKGTKVWHIGPLFQFFSRDNNVVLEKHSCLTWLDDQKPNSVIYVCFGSMVRFPEAQITEIALALEESKQPFVWVVRKEGNEGIGGLPEGFDERIGTKNKGLIIIGWAPQVEILQHPSLGGFLTHCGWNSVLEAAAAGVPLITWPLYANHFYNEKLVELLGIGVGVGADVWNPSFVITSPVIRKQAILEAIEVLTSRSIIADRIRQNSKDLAIKAKKVVEEDGSSLNHLNALIDELKAIKLSSKA</sequence>
<evidence type="ECO:0000256" key="2">
    <source>
        <dbReference type="ARBA" id="ARBA00022679"/>
    </source>
</evidence>
<dbReference type="Gene3D" id="3.40.50.2000">
    <property type="entry name" value="Glycogen Phosphorylase B"/>
    <property type="match status" value="4"/>
</dbReference>